<dbReference type="VEuPathDB" id="FungiDB:CCM_06243"/>
<evidence type="ECO:0000313" key="3">
    <source>
        <dbReference type="Proteomes" id="UP000001610"/>
    </source>
</evidence>
<feature type="region of interest" description="Disordered" evidence="1">
    <location>
        <begin position="91"/>
        <end position="125"/>
    </location>
</feature>
<proteinExistence type="predicted"/>
<protein>
    <submittedName>
        <fullName evidence="2">Uncharacterized protein</fullName>
    </submittedName>
</protein>
<feature type="compositionally biased region" description="Basic and acidic residues" evidence="1">
    <location>
        <begin position="54"/>
        <end position="63"/>
    </location>
</feature>
<dbReference type="HOGENOM" id="CLU_1992525_0_0_1"/>
<sequence>MCIGLADTFFNAVSYLTSRHVLIREAFPRNGSEVAQQAASSQLNRPMKTKPRSSRTEAEPCRDTDSLGFTSYIDQQCQETVLHGSECMSTNKTTSAAAHSPDPALWSAPRKRSLAAPNGDTFAAP</sequence>
<dbReference type="EMBL" id="JH126402">
    <property type="protein sequence ID" value="EGX92083.1"/>
    <property type="molecule type" value="Genomic_DNA"/>
</dbReference>
<evidence type="ECO:0000313" key="2">
    <source>
        <dbReference type="EMBL" id="EGX92083.1"/>
    </source>
</evidence>
<evidence type="ECO:0000256" key="1">
    <source>
        <dbReference type="SAM" id="MobiDB-lite"/>
    </source>
</evidence>
<dbReference type="RefSeq" id="XP_006671447.1">
    <property type="nucleotide sequence ID" value="XM_006671384.1"/>
</dbReference>
<dbReference type="KEGG" id="cmt:CCM_06243"/>
<keyword evidence="3" id="KW-1185">Reference proteome</keyword>
<name>G3JJJ5_CORMM</name>
<feature type="region of interest" description="Disordered" evidence="1">
    <location>
        <begin position="28"/>
        <end position="63"/>
    </location>
</feature>
<dbReference type="AlphaFoldDB" id="G3JJJ5"/>
<organism evidence="2 3">
    <name type="scientific">Cordyceps militaris (strain CM01)</name>
    <name type="common">Caterpillar fungus</name>
    <dbReference type="NCBI Taxonomy" id="983644"/>
    <lineage>
        <taxon>Eukaryota</taxon>
        <taxon>Fungi</taxon>
        <taxon>Dikarya</taxon>
        <taxon>Ascomycota</taxon>
        <taxon>Pezizomycotina</taxon>
        <taxon>Sordariomycetes</taxon>
        <taxon>Hypocreomycetidae</taxon>
        <taxon>Hypocreales</taxon>
        <taxon>Cordycipitaceae</taxon>
        <taxon>Cordyceps</taxon>
    </lineage>
</organism>
<dbReference type="InParanoid" id="G3JJJ5"/>
<feature type="compositionally biased region" description="Polar residues" evidence="1">
    <location>
        <begin position="33"/>
        <end position="44"/>
    </location>
</feature>
<dbReference type="Proteomes" id="UP000001610">
    <property type="component" value="Unassembled WGS sequence"/>
</dbReference>
<dbReference type="GeneID" id="18168258"/>
<reference evidence="2 3" key="1">
    <citation type="journal article" date="2011" name="Genome Biol.">
        <title>Genome sequence of the insect pathogenic fungus Cordyceps militaris, a valued traditional Chinese medicine.</title>
        <authorList>
            <person name="Zheng P."/>
            <person name="Xia Y."/>
            <person name="Xiao G."/>
            <person name="Xiong C."/>
            <person name="Hu X."/>
            <person name="Zhang S."/>
            <person name="Zheng H."/>
            <person name="Huang Y."/>
            <person name="Zhou Y."/>
            <person name="Wang S."/>
            <person name="Zhao G.P."/>
            <person name="Liu X."/>
            <person name="St Leger R.J."/>
            <person name="Wang C."/>
        </authorList>
    </citation>
    <scope>NUCLEOTIDE SEQUENCE [LARGE SCALE GENOMIC DNA]</scope>
    <source>
        <strain evidence="2 3">CM01</strain>
    </source>
</reference>
<accession>G3JJJ5</accession>
<gene>
    <name evidence="2" type="ORF">CCM_06243</name>
</gene>